<dbReference type="PROSITE" id="PS50850">
    <property type="entry name" value="MFS"/>
    <property type="match status" value="1"/>
</dbReference>
<evidence type="ECO:0000256" key="4">
    <source>
        <dbReference type="ARBA" id="ARBA00022989"/>
    </source>
</evidence>
<comment type="caution">
    <text evidence="8">The sequence shown here is derived from an EMBL/GenBank/DDBJ whole genome shotgun (WGS) entry which is preliminary data.</text>
</comment>
<keyword evidence="5 6" id="KW-0472">Membrane</keyword>
<proteinExistence type="inferred from homology"/>
<dbReference type="InterPro" id="IPR005828">
    <property type="entry name" value="MFS_sugar_transport-like"/>
</dbReference>
<keyword evidence="9" id="KW-1185">Reference proteome</keyword>
<protein>
    <recommendedName>
        <fullName evidence="7">Major facilitator superfamily (MFS) profile domain-containing protein</fullName>
    </recommendedName>
</protein>
<evidence type="ECO:0000256" key="6">
    <source>
        <dbReference type="SAM" id="Phobius"/>
    </source>
</evidence>
<reference evidence="8 9" key="1">
    <citation type="submission" date="2017-06" db="EMBL/GenBank/DDBJ databases">
        <title>Ant-infecting Ophiocordyceps genomes reveal a high diversity of potential behavioral manipulation genes and a possible major role for enterotoxins.</title>
        <authorList>
            <person name="De Bekker C."/>
            <person name="Evans H.C."/>
            <person name="Brachmann A."/>
            <person name="Hughes D.P."/>
        </authorList>
    </citation>
    <scope>NUCLEOTIDE SEQUENCE [LARGE SCALE GENOMIC DNA]</scope>
    <source>
        <strain evidence="8 9">1348a</strain>
    </source>
</reference>
<dbReference type="InterPro" id="IPR050360">
    <property type="entry name" value="MFS_Sugar_Transporters"/>
</dbReference>
<dbReference type="InterPro" id="IPR036259">
    <property type="entry name" value="MFS_trans_sf"/>
</dbReference>
<comment type="subcellular location">
    <subcellularLocation>
        <location evidence="1">Membrane</location>
        <topology evidence="1">Multi-pass membrane protein</topology>
    </subcellularLocation>
</comment>
<dbReference type="Pfam" id="PF00083">
    <property type="entry name" value="Sugar_tr"/>
    <property type="match status" value="1"/>
</dbReference>
<evidence type="ECO:0000256" key="3">
    <source>
        <dbReference type="ARBA" id="ARBA00022692"/>
    </source>
</evidence>
<evidence type="ECO:0000259" key="7">
    <source>
        <dbReference type="PROSITE" id="PS50850"/>
    </source>
</evidence>
<name>A0A2C5YYF0_9HYPO</name>
<accession>A0A2C5YYF0</accession>
<sequence length="152" mass="16985">MFNIIPVWLYGSEIWPQEIRAKGYSFTVFGWATGCGMTQFLIPILLSKLGYGTYIFFGAINIMSIPIVWLFYPETANRSLEQVSLLFTADGLLVKDNMAEYERRISQAGGNVAVAARRLLQEVDGDKGTDTPTTHEMSVGKDQAVVEETLHQ</sequence>
<evidence type="ECO:0000256" key="5">
    <source>
        <dbReference type="ARBA" id="ARBA00023136"/>
    </source>
</evidence>
<dbReference type="PANTHER" id="PTHR48022">
    <property type="entry name" value="PLASTIDIC GLUCOSE TRANSPORTER 4"/>
    <property type="match status" value="1"/>
</dbReference>
<feature type="domain" description="Major facilitator superfamily (MFS) profile" evidence="7">
    <location>
        <begin position="1"/>
        <end position="76"/>
    </location>
</feature>
<evidence type="ECO:0000256" key="1">
    <source>
        <dbReference type="ARBA" id="ARBA00004141"/>
    </source>
</evidence>
<evidence type="ECO:0000313" key="8">
    <source>
        <dbReference type="EMBL" id="PHH72540.1"/>
    </source>
</evidence>
<dbReference type="GO" id="GO:0005351">
    <property type="term" value="F:carbohydrate:proton symporter activity"/>
    <property type="evidence" value="ECO:0007669"/>
    <property type="project" value="TreeGrafter"/>
</dbReference>
<dbReference type="GO" id="GO:0016020">
    <property type="term" value="C:membrane"/>
    <property type="evidence" value="ECO:0007669"/>
    <property type="project" value="UniProtKB-SubCell"/>
</dbReference>
<dbReference type="EMBL" id="NJEU01000576">
    <property type="protein sequence ID" value="PHH72540.1"/>
    <property type="molecule type" value="Genomic_DNA"/>
</dbReference>
<evidence type="ECO:0000313" key="9">
    <source>
        <dbReference type="Proteomes" id="UP000224854"/>
    </source>
</evidence>
<gene>
    <name evidence="8" type="ORF">CDD82_5920</name>
</gene>
<organism evidence="8 9">
    <name type="scientific">Ophiocordyceps australis</name>
    <dbReference type="NCBI Taxonomy" id="1399860"/>
    <lineage>
        <taxon>Eukaryota</taxon>
        <taxon>Fungi</taxon>
        <taxon>Dikarya</taxon>
        <taxon>Ascomycota</taxon>
        <taxon>Pezizomycotina</taxon>
        <taxon>Sordariomycetes</taxon>
        <taxon>Hypocreomycetidae</taxon>
        <taxon>Hypocreales</taxon>
        <taxon>Ophiocordycipitaceae</taxon>
        <taxon>Ophiocordyceps</taxon>
    </lineage>
</organism>
<keyword evidence="3 6" id="KW-0812">Transmembrane</keyword>
<dbReference type="PANTHER" id="PTHR48022:SF44">
    <property type="entry name" value="SUGAR TRANSPORTER, PUTATIVE (AFU_ORTHOLOGUE AFUA_4G14610)-RELATED"/>
    <property type="match status" value="1"/>
</dbReference>
<feature type="transmembrane region" description="Helical" evidence="6">
    <location>
        <begin position="51"/>
        <end position="72"/>
    </location>
</feature>
<comment type="similarity">
    <text evidence="2">Belongs to the major facilitator superfamily. Sugar transporter (TC 2.A.1.1) family.</text>
</comment>
<evidence type="ECO:0000256" key="2">
    <source>
        <dbReference type="ARBA" id="ARBA00010992"/>
    </source>
</evidence>
<dbReference type="SUPFAM" id="SSF103473">
    <property type="entry name" value="MFS general substrate transporter"/>
    <property type="match status" value="1"/>
</dbReference>
<dbReference type="Proteomes" id="UP000224854">
    <property type="component" value="Unassembled WGS sequence"/>
</dbReference>
<feature type="transmembrane region" description="Helical" evidence="6">
    <location>
        <begin position="24"/>
        <end position="45"/>
    </location>
</feature>
<dbReference type="OrthoDB" id="6612291at2759"/>
<keyword evidence="4 6" id="KW-1133">Transmembrane helix</keyword>
<dbReference type="Gene3D" id="1.20.1250.20">
    <property type="entry name" value="MFS general substrate transporter like domains"/>
    <property type="match status" value="1"/>
</dbReference>
<dbReference type="AlphaFoldDB" id="A0A2C5YYF0"/>
<dbReference type="InterPro" id="IPR020846">
    <property type="entry name" value="MFS_dom"/>
</dbReference>